<evidence type="ECO:0008006" key="4">
    <source>
        <dbReference type="Google" id="ProtNLM"/>
    </source>
</evidence>
<evidence type="ECO:0000256" key="1">
    <source>
        <dbReference type="SAM" id="Phobius"/>
    </source>
</evidence>
<feature type="transmembrane region" description="Helical" evidence="1">
    <location>
        <begin position="238"/>
        <end position="260"/>
    </location>
</feature>
<dbReference type="PANTHER" id="PTHR14690:SF0">
    <property type="entry name" value="IQ MOTIF CONTAINING WITH AAA DOMAIN 1"/>
    <property type="match status" value="1"/>
</dbReference>
<proteinExistence type="predicted"/>
<evidence type="ECO:0000313" key="2">
    <source>
        <dbReference type="EMBL" id="GIQ84599.1"/>
    </source>
</evidence>
<keyword evidence="3" id="KW-1185">Reference proteome</keyword>
<organism evidence="2 3">
    <name type="scientific">Kipferlia bialata</name>
    <dbReference type="NCBI Taxonomy" id="797122"/>
    <lineage>
        <taxon>Eukaryota</taxon>
        <taxon>Metamonada</taxon>
        <taxon>Carpediemonas-like organisms</taxon>
        <taxon>Kipferlia</taxon>
    </lineage>
</organism>
<dbReference type="OrthoDB" id="3046016at2759"/>
<accession>A0A9K3GHZ9</accession>
<keyword evidence="1" id="KW-0812">Transmembrane</keyword>
<feature type="transmembrane region" description="Helical" evidence="1">
    <location>
        <begin position="189"/>
        <end position="218"/>
    </location>
</feature>
<protein>
    <recommendedName>
        <fullName evidence="4">THH1/TOM1/TOM3 domain-containing protein</fullName>
    </recommendedName>
</protein>
<reference evidence="2 3" key="1">
    <citation type="journal article" date="2018" name="PLoS ONE">
        <title>The draft genome of Kipferlia bialata reveals reductive genome evolution in fornicate parasites.</title>
        <authorList>
            <person name="Tanifuji G."/>
            <person name="Takabayashi S."/>
            <person name="Kume K."/>
            <person name="Takagi M."/>
            <person name="Nakayama T."/>
            <person name="Kamikawa R."/>
            <person name="Inagaki Y."/>
            <person name="Hashimoto T."/>
        </authorList>
    </citation>
    <scope>NUCLEOTIDE SEQUENCE [LARGE SCALE GENOMIC DNA]</scope>
    <source>
        <strain evidence="2">NY0173</strain>
    </source>
</reference>
<keyword evidence="1" id="KW-1133">Transmembrane helix</keyword>
<dbReference type="EMBL" id="BDIP01001534">
    <property type="protein sequence ID" value="GIQ84599.1"/>
    <property type="molecule type" value="Genomic_DNA"/>
</dbReference>
<keyword evidence="1" id="KW-0472">Membrane</keyword>
<feature type="transmembrane region" description="Helical" evidence="1">
    <location>
        <begin position="312"/>
        <end position="334"/>
    </location>
</feature>
<comment type="caution">
    <text evidence="2">The sequence shown here is derived from an EMBL/GenBank/DDBJ whole genome shotgun (WGS) entry which is preliminary data.</text>
</comment>
<feature type="transmembrane region" description="Helical" evidence="1">
    <location>
        <begin position="280"/>
        <end position="300"/>
    </location>
</feature>
<evidence type="ECO:0000313" key="3">
    <source>
        <dbReference type="Proteomes" id="UP000265618"/>
    </source>
</evidence>
<name>A0A9K3GHZ9_9EUKA</name>
<dbReference type="AlphaFoldDB" id="A0A9K3GHZ9"/>
<gene>
    <name evidence="2" type="ORF">KIPB_006125</name>
</gene>
<dbReference type="InterPro" id="IPR052267">
    <property type="entry name" value="N-DRC_Component"/>
</dbReference>
<dbReference type="PANTHER" id="PTHR14690">
    <property type="entry name" value="IQ MOTIF CONTAINING WITH AAA DOMAIN 1"/>
    <property type="match status" value="1"/>
</dbReference>
<feature type="transmembrane region" description="Helical" evidence="1">
    <location>
        <begin position="111"/>
        <end position="129"/>
    </location>
</feature>
<dbReference type="Proteomes" id="UP000265618">
    <property type="component" value="Unassembled WGS sequence"/>
</dbReference>
<feature type="transmembrane region" description="Helical" evidence="1">
    <location>
        <begin position="149"/>
        <end position="169"/>
    </location>
</feature>
<sequence length="374" mass="42846">MATATYDRLWRQAMTDLLDQVQVEANYDSTVTILSPEQKLAQDTQWYMKYLGVYRLLEDCYDQMIHPQKRVVVRTTLGAVVGRLLECRSAICTALGTFDPHIEDILSDHKVSFILLALASYSDFLDYAFRVPYPNMWDMPHWIFMYSLYVDSVTMGVATVQYVGLLFVYQHVFRGVWSVRATRRFQRSVMALCVVLTIATVIVVGGQNLFLFLCIRAMEYHDPKGWDYYDYWLVVTRYALPLYLVATLSTALTIILLTVVRRRSTRRAQQSVSSSDGRRFTTVSVISVCMTAALLVAQYFEEGYEVTPGQQLGLDIMLALYSVVEAALWMLLFIRPSYFRPSLAPKRPNTLDVSMGAVPSKASVREREHEWDGV</sequence>